<keyword evidence="4" id="KW-0067">ATP-binding</keyword>
<proteinExistence type="inferred from homology"/>
<dbReference type="OrthoDB" id="1933832at2759"/>
<dbReference type="PANTHER" id="PTHR43272">
    <property type="entry name" value="LONG-CHAIN-FATTY-ACID--COA LIGASE"/>
    <property type="match status" value="1"/>
</dbReference>
<accession>A0A7J0DSB1</accession>
<dbReference type="GO" id="GO:0005524">
    <property type="term" value="F:ATP binding"/>
    <property type="evidence" value="ECO:0007669"/>
    <property type="project" value="UniProtKB-KW"/>
</dbReference>
<evidence type="ECO:0000256" key="1">
    <source>
        <dbReference type="ARBA" id="ARBA00006432"/>
    </source>
</evidence>
<comment type="caution">
    <text evidence="7">The sequence shown here is derived from an EMBL/GenBank/DDBJ whole genome shotgun (WGS) entry which is preliminary data.</text>
</comment>
<dbReference type="InterPro" id="IPR000873">
    <property type="entry name" value="AMP-dep_synth/lig_dom"/>
</dbReference>
<dbReference type="SUPFAM" id="SSF56801">
    <property type="entry name" value="Acetyl-CoA synthetase-like"/>
    <property type="match status" value="1"/>
</dbReference>
<evidence type="ECO:0000313" key="7">
    <source>
        <dbReference type="EMBL" id="GFS40099.1"/>
    </source>
</evidence>
<evidence type="ECO:0000256" key="2">
    <source>
        <dbReference type="ARBA" id="ARBA00022598"/>
    </source>
</evidence>
<feature type="domain" description="AMP-dependent synthetase/ligase" evidence="6">
    <location>
        <begin position="72"/>
        <end position="180"/>
    </location>
</feature>
<feature type="chain" id="PRO_5029535440" evidence="5">
    <location>
        <begin position="19"/>
        <end position="183"/>
    </location>
</feature>
<dbReference type="GO" id="GO:0005783">
    <property type="term" value="C:endoplasmic reticulum"/>
    <property type="evidence" value="ECO:0007669"/>
    <property type="project" value="TreeGrafter"/>
</dbReference>
<dbReference type="GO" id="GO:0004467">
    <property type="term" value="F:long-chain fatty acid-CoA ligase activity"/>
    <property type="evidence" value="ECO:0007669"/>
    <property type="project" value="TreeGrafter"/>
</dbReference>
<organism evidence="7 8">
    <name type="scientific">Actinidia rufa</name>
    <dbReference type="NCBI Taxonomy" id="165716"/>
    <lineage>
        <taxon>Eukaryota</taxon>
        <taxon>Viridiplantae</taxon>
        <taxon>Streptophyta</taxon>
        <taxon>Embryophyta</taxon>
        <taxon>Tracheophyta</taxon>
        <taxon>Spermatophyta</taxon>
        <taxon>Magnoliopsida</taxon>
        <taxon>eudicotyledons</taxon>
        <taxon>Gunneridae</taxon>
        <taxon>Pentapetalae</taxon>
        <taxon>asterids</taxon>
        <taxon>Ericales</taxon>
        <taxon>Actinidiaceae</taxon>
        <taxon>Actinidia</taxon>
    </lineage>
</organism>
<evidence type="ECO:0000313" key="8">
    <source>
        <dbReference type="Proteomes" id="UP000585474"/>
    </source>
</evidence>
<gene>
    <name evidence="7" type="ORF">Acr_00g0066730</name>
</gene>
<dbReference type="PANTHER" id="PTHR43272:SF83">
    <property type="entry name" value="ACYL-COA SYNTHETASE LONG-CHAIN, ISOFORM J"/>
    <property type="match status" value="1"/>
</dbReference>
<comment type="similarity">
    <text evidence="1">Belongs to the ATP-dependent AMP-binding enzyme family.</text>
</comment>
<evidence type="ECO:0000256" key="4">
    <source>
        <dbReference type="ARBA" id="ARBA00022840"/>
    </source>
</evidence>
<protein>
    <submittedName>
        <fullName evidence="7">Long chain acyl-CoA synthetase 9</fullName>
    </submittedName>
</protein>
<dbReference type="Proteomes" id="UP000585474">
    <property type="component" value="Unassembled WGS sequence"/>
</dbReference>
<keyword evidence="5" id="KW-0732">Signal</keyword>
<evidence type="ECO:0000256" key="3">
    <source>
        <dbReference type="ARBA" id="ARBA00022741"/>
    </source>
</evidence>
<name>A0A7J0DSB1_9ERIC</name>
<evidence type="ECO:0000256" key="5">
    <source>
        <dbReference type="SAM" id="SignalP"/>
    </source>
</evidence>
<evidence type="ECO:0000259" key="6">
    <source>
        <dbReference type="Pfam" id="PF00501"/>
    </source>
</evidence>
<feature type="signal peptide" evidence="5">
    <location>
        <begin position="1"/>
        <end position="18"/>
    </location>
</feature>
<dbReference type="EMBL" id="BJWL01000339">
    <property type="protein sequence ID" value="GFS40099.1"/>
    <property type="molecule type" value="Genomic_DNA"/>
</dbReference>
<dbReference type="AlphaFoldDB" id="A0A7J0DSB1"/>
<dbReference type="GO" id="GO:0016020">
    <property type="term" value="C:membrane"/>
    <property type="evidence" value="ECO:0007669"/>
    <property type="project" value="TreeGrafter"/>
</dbReference>
<keyword evidence="2" id="KW-0436">Ligase</keyword>
<keyword evidence="3" id="KW-0547">Nucleotide-binding</keyword>
<reference evidence="8" key="1">
    <citation type="submission" date="2019-07" db="EMBL/GenBank/DDBJ databases">
        <title>De Novo Assembly of kiwifruit Actinidia rufa.</title>
        <authorList>
            <person name="Sugita-Konishi S."/>
            <person name="Sato K."/>
            <person name="Mori E."/>
            <person name="Abe Y."/>
            <person name="Kisaki G."/>
            <person name="Hamano K."/>
            <person name="Suezawa K."/>
            <person name="Otani M."/>
            <person name="Fukuda T."/>
            <person name="Manabe T."/>
            <person name="Gomi K."/>
            <person name="Tabuchi M."/>
            <person name="Akimitsu K."/>
            <person name="Kataoka I."/>
        </authorList>
    </citation>
    <scope>NUCLEOTIDE SEQUENCE [LARGE SCALE GENOMIC DNA]</scope>
    <source>
        <strain evidence="8">cv. Fuchu</strain>
    </source>
</reference>
<sequence>MSCALVDLDGLLVPLVFTILLQNSRNRKKRGLPVDVGGEPGYAIRNNRFTSPVTTAWEGEIEKYEDGRSFEKLHLGEYEWSSYGQVFESVCNFASGLARLGHRREERAAIFADTREEWFIALQGCFRRNITVVTIYASLGEEALCHSLNETEVTTVICGHKELKKLLDISGQLDTVKHIILHG</sequence>
<dbReference type="Gene3D" id="3.40.50.12780">
    <property type="entry name" value="N-terminal domain of ligase-like"/>
    <property type="match status" value="1"/>
</dbReference>
<dbReference type="InterPro" id="IPR042099">
    <property type="entry name" value="ANL_N_sf"/>
</dbReference>
<keyword evidence="8" id="KW-1185">Reference proteome</keyword>
<dbReference type="Pfam" id="PF00501">
    <property type="entry name" value="AMP-binding"/>
    <property type="match status" value="1"/>
</dbReference>